<dbReference type="EMBL" id="JACIDN010000010">
    <property type="protein sequence ID" value="MBB3905196.1"/>
    <property type="molecule type" value="Genomic_DNA"/>
</dbReference>
<sequence>MPRYFFDVHDGVEVRDDVGRVFADQEGARREALQLAADYAKVVENLSASGLLVVTVRSEAGETVAVVRLICQIDAP</sequence>
<reference evidence="2" key="4">
    <citation type="submission" date="2023-01" db="EMBL/GenBank/DDBJ databases">
        <title>Draft genome sequence of Methylobacterium brachythecii strain NBRC 107710.</title>
        <authorList>
            <person name="Sun Q."/>
            <person name="Mori K."/>
        </authorList>
    </citation>
    <scope>NUCLEOTIDE SEQUENCE</scope>
    <source>
        <strain evidence="2">NBRC 107710</strain>
    </source>
</reference>
<reference evidence="5" key="2">
    <citation type="journal article" date="2019" name="Int. J. Syst. Evol. Microbiol.">
        <title>The Global Catalogue of Microorganisms (GCM) 10K type strain sequencing project: providing services to taxonomists for standard genome sequencing and annotation.</title>
        <authorList>
            <consortium name="The Broad Institute Genomics Platform"/>
            <consortium name="The Broad Institute Genome Sequencing Center for Infectious Disease"/>
            <person name="Wu L."/>
            <person name="Ma J."/>
        </authorList>
    </citation>
    <scope>NUCLEOTIDE SEQUENCE [LARGE SCALE GENOMIC DNA]</scope>
    <source>
        <strain evidence="5">NBRC 107710</strain>
    </source>
</reference>
<keyword evidence="5" id="KW-1185">Reference proteome</keyword>
<comment type="caution">
    <text evidence="3">The sequence shown here is derived from an EMBL/GenBank/DDBJ whole genome shotgun (WGS) entry which is preliminary data.</text>
</comment>
<dbReference type="Proteomes" id="UP001156881">
    <property type="component" value="Unassembled WGS sequence"/>
</dbReference>
<feature type="domain" description="DUF6894" evidence="1">
    <location>
        <begin position="3"/>
        <end position="69"/>
    </location>
</feature>
<gene>
    <name evidence="2" type="ORF">GCM10007884_42240</name>
    <name evidence="3" type="ORF">GGR33_004724</name>
</gene>
<dbReference type="AlphaFoldDB" id="A0A7W6F9I4"/>
<dbReference type="Proteomes" id="UP000517759">
    <property type="component" value="Unassembled WGS sequence"/>
</dbReference>
<dbReference type="Pfam" id="PF21834">
    <property type="entry name" value="DUF6894"/>
    <property type="match status" value="1"/>
</dbReference>
<name>A0A7W6F9I4_9HYPH</name>
<evidence type="ECO:0000313" key="5">
    <source>
        <dbReference type="Proteomes" id="UP001156881"/>
    </source>
</evidence>
<evidence type="ECO:0000313" key="3">
    <source>
        <dbReference type="EMBL" id="MBB3905196.1"/>
    </source>
</evidence>
<evidence type="ECO:0000259" key="1">
    <source>
        <dbReference type="Pfam" id="PF21834"/>
    </source>
</evidence>
<reference evidence="3 4" key="3">
    <citation type="submission" date="2020-08" db="EMBL/GenBank/DDBJ databases">
        <title>Genomic Encyclopedia of Type Strains, Phase IV (KMG-IV): sequencing the most valuable type-strain genomes for metagenomic binning, comparative biology and taxonomic classification.</title>
        <authorList>
            <person name="Goeker M."/>
        </authorList>
    </citation>
    <scope>NUCLEOTIDE SEQUENCE [LARGE SCALE GENOMIC DNA]</scope>
    <source>
        <strain evidence="3 4">DSM 24105</strain>
    </source>
</reference>
<dbReference type="EMBL" id="BSPG01000036">
    <property type="protein sequence ID" value="GLS46232.1"/>
    <property type="molecule type" value="Genomic_DNA"/>
</dbReference>
<organism evidence="3 4">
    <name type="scientific">Methylobacterium brachythecii</name>
    <dbReference type="NCBI Taxonomy" id="1176177"/>
    <lineage>
        <taxon>Bacteria</taxon>
        <taxon>Pseudomonadati</taxon>
        <taxon>Pseudomonadota</taxon>
        <taxon>Alphaproteobacteria</taxon>
        <taxon>Hyphomicrobiales</taxon>
        <taxon>Methylobacteriaceae</taxon>
        <taxon>Methylobacterium</taxon>
    </lineage>
</organism>
<proteinExistence type="predicted"/>
<evidence type="ECO:0000313" key="4">
    <source>
        <dbReference type="Proteomes" id="UP000517759"/>
    </source>
</evidence>
<protein>
    <recommendedName>
        <fullName evidence="1">DUF6894 domain-containing protein</fullName>
    </recommendedName>
</protein>
<evidence type="ECO:0000313" key="2">
    <source>
        <dbReference type="EMBL" id="GLS46232.1"/>
    </source>
</evidence>
<accession>A0A7W6F9I4</accession>
<dbReference type="InterPro" id="IPR054189">
    <property type="entry name" value="DUF6894"/>
</dbReference>
<dbReference type="RefSeq" id="WP_183511728.1">
    <property type="nucleotide sequence ID" value="NZ_BSPG01000036.1"/>
</dbReference>
<reference evidence="2" key="1">
    <citation type="journal article" date="2014" name="Int. J. Syst. Evol. Microbiol.">
        <title>Complete genome of a new Firmicutes species belonging to the dominant human colonic microbiota ('Ruminococcus bicirculans') reveals two chromosomes and a selective capacity to utilize plant glucans.</title>
        <authorList>
            <consortium name="NISC Comparative Sequencing Program"/>
            <person name="Wegmann U."/>
            <person name="Louis P."/>
            <person name="Goesmann A."/>
            <person name="Henrissat B."/>
            <person name="Duncan S.H."/>
            <person name="Flint H.J."/>
        </authorList>
    </citation>
    <scope>NUCLEOTIDE SEQUENCE</scope>
    <source>
        <strain evidence="2">NBRC 107710</strain>
    </source>
</reference>